<reference evidence="6" key="1">
    <citation type="submission" date="2025-08" db="UniProtKB">
        <authorList>
            <consortium name="RefSeq"/>
        </authorList>
    </citation>
    <scope>IDENTIFICATION</scope>
</reference>
<evidence type="ECO:0000313" key="6">
    <source>
        <dbReference type="RefSeq" id="XP_033771154.1"/>
    </source>
</evidence>
<sequence>MDVPFGTDATPEIIVKIVGSKYIKYLVEKPKIIAKELVKKNPPAEQVAHVKWHGEGSSVDPPNLRKESVKNDQGYEPQDRGKRKGQTFAQFSKVFKGPNIQCITAPSGDQTLSYIHVHKNPPIGFQRSSQQAGMFPGQQQDAYRTLPGPASDDDILLTAVGNELRLQSFRAKAIDDLQAEIRALDPTLSGFLPESQLNHLFLKNQLPLHLPTVKLLLERFTETKDSELVNYEKVLWFLRLSLSSKTQISKTLASGLPVDSRASVDHQKSFSAKDEEISWILKEVLREQEGLLNVEKIKETFQTRDRSSSGLLPHGEIETVCQKHGLIVPHSLFEAVLNSNSLNENGKIRWQKFIELLNRAQVDAKSLLLIPARKVKRKSYSAGDLYNDAGIFRSQHAHLKETSESVPENPAAVTETAGRRPRPATEAAFQPTDHCDSEEQETWIDRFWKLEKTLQLCDTKNTGMLEKQRAKRLIQNYNMIFDLRLSPLKIDRAIRDFHYGENVIWEPMLQYLKEL</sequence>
<dbReference type="CTD" id="112926019"/>
<feature type="domain" description="DUF5580" evidence="2">
    <location>
        <begin position="153"/>
        <end position="244"/>
    </location>
</feature>
<dbReference type="GeneID" id="117346039"/>
<dbReference type="OrthoDB" id="9989690at2759"/>
<dbReference type="SUPFAM" id="SSF47473">
    <property type="entry name" value="EF-hand"/>
    <property type="match status" value="1"/>
</dbReference>
<protein>
    <submittedName>
        <fullName evidence="6">Uncharacterized protein C1orf87 homolog</fullName>
    </submittedName>
</protein>
<dbReference type="RefSeq" id="XP_033771154.1">
    <property type="nucleotide sequence ID" value="XM_033915263.1"/>
</dbReference>
<dbReference type="AlphaFoldDB" id="A0A6P8NKP7"/>
<dbReference type="InterPro" id="IPR040774">
    <property type="entry name" value="DUF5580"/>
</dbReference>
<evidence type="ECO:0000259" key="3">
    <source>
        <dbReference type="Pfam" id="PF20742"/>
    </source>
</evidence>
<dbReference type="InterPro" id="IPR011992">
    <property type="entry name" value="EF-hand-dom_pair"/>
</dbReference>
<evidence type="ECO:0000259" key="2">
    <source>
        <dbReference type="Pfam" id="PF17743"/>
    </source>
</evidence>
<dbReference type="InterPro" id="IPR048316">
    <property type="entry name" value="DUF5580_N"/>
</dbReference>
<feature type="region of interest" description="Disordered" evidence="1">
    <location>
        <begin position="49"/>
        <end position="84"/>
    </location>
</feature>
<dbReference type="PANTHER" id="PTHR34830">
    <property type="entry name" value="SIMILAR TO HYPOTHETICAL PROTEIN MGC34837"/>
    <property type="match status" value="1"/>
</dbReference>
<dbReference type="PANTHER" id="PTHR34830:SF1">
    <property type="entry name" value="GENE 12695-RELATED"/>
    <property type="match status" value="1"/>
</dbReference>
<feature type="region of interest" description="Disordered" evidence="1">
    <location>
        <begin position="399"/>
        <end position="429"/>
    </location>
</feature>
<dbReference type="KEGG" id="gsh:117346039"/>
<dbReference type="Pfam" id="PF20742">
    <property type="entry name" value="DUF5580_M"/>
    <property type="match status" value="1"/>
</dbReference>
<dbReference type="InParanoid" id="A0A6P8NKP7"/>
<feature type="domain" description="DUF5580" evidence="3">
    <location>
        <begin position="280"/>
        <end position="366"/>
    </location>
</feature>
<dbReference type="InterPro" id="IPR049246">
    <property type="entry name" value="DUF5580_M"/>
</dbReference>
<dbReference type="Pfam" id="PF20743">
    <property type="entry name" value="DUF5580_C"/>
    <property type="match status" value="1"/>
</dbReference>
<dbReference type="Gene3D" id="1.10.238.10">
    <property type="entry name" value="EF-hand"/>
    <property type="match status" value="1"/>
</dbReference>
<name>A0A6P8NKP7_GEOSA</name>
<dbReference type="Proteomes" id="UP000515159">
    <property type="component" value="Chromosome 12"/>
</dbReference>
<dbReference type="Pfam" id="PF17743">
    <property type="entry name" value="DUF5580"/>
    <property type="match status" value="1"/>
</dbReference>
<feature type="domain" description="DUF5580" evidence="4">
    <location>
        <begin position="441"/>
        <end position="515"/>
    </location>
</feature>
<proteinExistence type="predicted"/>
<evidence type="ECO:0000259" key="4">
    <source>
        <dbReference type="Pfam" id="PF20743"/>
    </source>
</evidence>
<keyword evidence="5" id="KW-1185">Reference proteome</keyword>
<gene>
    <name evidence="6" type="primary">C12H1orf87</name>
</gene>
<accession>A0A6P8NKP7</accession>
<evidence type="ECO:0000313" key="5">
    <source>
        <dbReference type="Proteomes" id="UP000515159"/>
    </source>
</evidence>
<dbReference type="InterPro" id="IPR049247">
    <property type="entry name" value="DUF5580_C"/>
</dbReference>
<evidence type="ECO:0000256" key="1">
    <source>
        <dbReference type="SAM" id="MobiDB-lite"/>
    </source>
</evidence>
<organism evidence="5 6">
    <name type="scientific">Geotrypetes seraphini</name>
    <name type="common">Gaboon caecilian</name>
    <name type="synonym">Caecilia seraphini</name>
    <dbReference type="NCBI Taxonomy" id="260995"/>
    <lineage>
        <taxon>Eukaryota</taxon>
        <taxon>Metazoa</taxon>
        <taxon>Chordata</taxon>
        <taxon>Craniata</taxon>
        <taxon>Vertebrata</taxon>
        <taxon>Euteleostomi</taxon>
        <taxon>Amphibia</taxon>
        <taxon>Gymnophiona</taxon>
        <taxon>Geotrypetes</taxon>
    </lineage>
</organism>
<dbReference type="FunCoup" id="A0A6P8NKP7">
    <property type="interactions" value="18"/>
</dbReference>